<gene>
    <name evidence="2" type="ORF">CYLTODRAFT_331356</name>
</gene>
<protein>
    <submittedName>
        <fullName evidence="2">Uncharacterized protein</fullName>
    </submittedName>
</protein>
<feature type="signal peptide" evidence="1">
    <location>
        <begin position="1"/>
        <end position="31"/>
    </location>
</feature>
<accession>A0A0D7AW95</accession>
<feature type="chain" id="PRO_5002316609" evidence="1">
    <location>
        <begin position="32"/>
        <end position="58"/>
    </location>
</feature>
<evidence type="ECO:0000313" key="2">
    <source>
        <dbReference type="EMBL" id="KIY61556.1"/>
    </source>
</evidence>
<name>A0A0D7AW95_9AGAR</name>
<dbReference type="STRING" id="1314674.A0A0D7AW95"/>
<feature type="non-terminal residue" evidence="2">
    <location>
        <position position="1"/>
    </location>
</feature>
<dbReference type="EMBL" id="KN880917">
    <property type="protein sequence ID" value="KIY61556.1"/>
    <property type="molecule type" value="Genomic_DNA"/>
</dbReference>
<proteinExistence type="predicted"/>
<keyword evidence="3" id="KW-1185">Reference proteome</keyword>
<dbReference type="OrthoDB" id="4454541at2759"/>
<evidence type="ECO:0000256" key="1">
    <source>
        <dbReference type="SAM" id="SignalP"/>
    </source>
</evidence>
<dbReference type="AlphaFoldDB" id="A0A0D7AW95"/>
<organism evidence="2 3">
    <name type="scientific">Cylindrobasidium torrendii FP15055 ss-10</name>
    <dbReference type="NCBI Taxonomy" id="1314674"/>
    <lineage>
        <taxon>Eukaryota</taxon>
        <taxon>Fungi</taxon>
        <taxon>Dikarya</taxon>
        <taxon>Basidiomycota</taxon>
        <taxon>Agaricomycotina</taxon>
        <taxon>Agaricomycetes</taxon>
        <taxon>Agaricomycetidae</taxon>
        <taxon>Agaricales</taxon>
        <taxon>Marasmiineae</taxon>
        <taxon>Physalacriaceae</taxon>
        <taxon>Cylindrobasidium</taxon>
    </lineage>
</organism>
<keyword evidence="1" id="KW-0732">Signal</keyword>
<evidence type="ECO:0000313" key="3">
    <source>
        <dbReference type="Proteomes" id="UP000054007"/>
    </source>
</evidence>
<sequence length="58" mass="6678">DQHSLLRNFLAGELHFTKLWLVCVALSGVDCSTMSFQQREVTFQAKDADLEYIKVFLN</sequence>
<feature type="non-terminal residue" evidence="2">
    <location>
        <position position="58"/>
    </location>
</feature>
<dbReference type="Proteomes" id="UP000054007">
    <property type="component" value="Unassembled WGS sequence"/>
</dbReference>
<reference evidence="2 3" key="1">
    <citation type="journal article" date="2015" name="Fungal Genet. Biol.">
        <title>Evolution of novel wood decay mechanisms in Agaricales revealed by the genome sequences of Fistulina hepatica and Cylindrobasidium torrendii.</title>
        <authorList>
            <person name="Floudas D."/>
            <person name="Held B.W."/>
            <person name="Riley R."/>
            <person name="Nagy L.G."/>
            <person name="Koehler G."/>
            <person name="Ransdell A.S."/>
            <person name="Younus H."/>
            <person name="Chow J."/>
            <person name="Chiniquy J."/>
            <person name="Lipzen A."/>
            <person name="Tritt A."/>
            <person name="Sun H."/>
            <person name="Haridas S."/>
            <person name="LaButti K."/>
            <person name="Ohm R.A."/>
            <person name="Kues U."/>
            <person name="Blanchette R.A."/>
            <person name="Grigoriev I.V."/>
            <person name="Minto R.E."/>
            <person name="Hibbett D.S."/>
        </authorList>
    </citation>
    <scope>NUCLEOTIDE SEQUENCE [LARGE SCALE GENOMIC DNA]</scope>
    <source>
        <strain evidence="2 3">FP15055 ss-10</strain>
    </source>
</reference>